<comment type="caution">
    <text evidence="1">The sequence shown here is derived from an EMBL/GenBank/DDBJ whole genome shotgun (WGS) entry which is preliminary data.</text>
</comment>
<dbReference type="Proteomes" id="UP001189429">
    <property type="component" value="Unassembled WGS sequence"/>
</dbReference>
<name>A0ABN9UCF1_9DINO</name>
<evidence type="ECO:0008006" key="3">
    <source>
        <dbReference type="Google" id="ProtNLM"/>
    </source>
</evidence>
<accession>A0ABN9UCF1</accession>
<gene>
    <name evidence="1" type="ORF">PCOR1329_LOCUS47129</name>
</gene>
<protein>
    <recommendedName>
        <fullName evidence="3">Nuclear pore complex protein</fullName>
    </recommendedName>
</protein>
<dbReference type="EMBL" id="CAUYUJ010015677">
    <property type="protein sequence ID" value="CAK0856864.1"/>
    <property type="molecule type" value="Genomic_DNA"/>
</dbReference>
<keyword evidence="2" id="KW-1185">Reference proteome</keyword>
<reference evidence="1" key="1">
    <citation type="submission" date="2023-10" db="EMBL/GenBank/DDBJ databases">
        <authorList>
            <person name="Chen Y."/>
            <person name="Shah S."/>
            <person name="Dougan E. K."/>
            <person name="Thang M."/>
            <person name="Chan C."/>
        </authorList>
    </citation>
    <scope>NUCLEOTIDE SEQUENCE [LARGE SCALE GENOMIC DNA]</scope>
</reference>
<organism evidence="1 2">
    <name type="scientific">Prorocentrum cordatum</name>
    <dbReference type="NCBI Taxonomy" id="2364126"/>
    <lineage>
        <taxon>Eukaryota</taxon>
        <taxon>Sar</taxon>
        <taxon>Alveolata</taxon>
        <taxon>Dinophyceae</taxon>
        <taxon>Prorocentrales</taxon>
        <taxon>Prorocentraceae</taxon>
        <taxon>Prorocentrum</taxon>
    </lineage>
</organism>
<dbReference type="InterPro" id="IPR016024">
    <property type="entry name" value="ARM-type_fold"/>
</dbReference>
<dbReference type="SUPFAM" id="SSF48371">
    <property type="entry name" value="ARM repeat"/>
    <property type="match status" value="1"/>
</dbReference>
<evidence type="ECO:0000313" key="2">
    <source>
        <dbReference type="Proteomes" id="UP001189429"/>
    </source>
</evidence>
<sequence length="790" mass="89257">MLGLGWIFGQDEASVAIGDYAPNELVVELEKACEDTKDPKQGLELYDELWSKVSAARERSSRLKLEKELRGEAFESYDEQALNQGVIKWLKFAFCHQDVKKCPGIGMDWRKSGVAVARTFFGLKRAREELARAGFVAQLLILSLPEDEDEDDANGRQDDGQEDTASARRHMELQIYVAEVLAEIVQYAEFSVYMCSIAVLNFVCICLNQVPEAIDYAARVLSKLSDDESNLVILMEASVGSVLEYFFNTCNHKRYSEDGRGAATWRGSASTADDQLRQYNRDISALSDCARVLGTLIQFSHEVRVHLPTLIGVFWGAVDPSSRRARKPDAATDDVRLLAELARLLYWEFRRDTDNMEVLLNAAEDSSVDHVLETLARIWSRCVEMHMFLTDNGGEFARAVEAAAESDQELPTHLQLREHFLDSEDEQAYRKKCPIHPRELLSKIRYARMLLCYMNCALWILLPLPQIRWKMIDMGWKKLHYAFDLQDEVNLRTVLATVRFVVDMPHSLTCHDFLDFFADQLIIIRGRRILDNELEVDHLVMGEGDIMLFLDALSVLALQRGMQLKLASHDLYNKLQLLLAQVEQKLVGASPEVLHAIEFAALRAAAQVAVHPAHRLSWIGPTVPYPDPELFGVALRRYLKQGNDSARTIASLLLTIQSEKFDGPVGEYEATFRSILTWWRANSTATYEATLSAQVNEEREGAPVPAEPASLQQQLELARRRRAEGRSLTFRAALQVTLPHPSILALSLFSRMALEPRFKRGAVGSSTGPWSRSWAACARGSGPRRGRLRR</sequence>
<proteinExistence type="predicted"/>
<evidence type="ECO:0000313" key="1">
    <source>
        <dbReference type="EMBL" id="CAK0856864.1"/>
    </source>
</evidence>